<dbReference type="RefSeq" id="WP_167700099.1">
    <property type="nucleotide sequence ID" value="NZ_CP118174.1"/>
</dbReference>
<keyword evidence="2" id="KW-1185">Reference proteome</keyword>
<protein>
    <submittedName>
        <fullName evidence="1">Uncharacterized protein</fullName>
    </submittedName>
</protein>
<name>A0A968GDN0_9SPIO</name>
<organism evidence="1 2">
    <name type="scientific">Entomospira entomophila</name>
    <dbReference type="NCBI Taxonomy" id="2719988"/>
    <lineage>
        <taxon>Bacteria</taxon>
        <taxon>Pseudomonadati</taxon>
        <taxon>Spirochaetota</taxon>
        <taxon>Spirochaetia</taxon>
        <taxon>Spirochaetales</taxon>
        <taxon>Spirochaetaceae</taxon>
        <taxon>Entomospira</taxon>
    </lineage>
</organism>
<comment type="caution">
    <text evidence="1">The sequence shown here is derived from an EMBL/GenBank/DDBJ whole genome shotgun (WGS) entry which is preliminary data.</text>
</comment>
<evidence type="ECO:0000313" key="1">
    <source>
        <dbReference type="EMBL" id="NIZ40504.1"/>
    </source>
</evidence>
<sequence>MEKKSITNHKVFLRKSAGYRNMVDKLLVIERKYLKELDTKDVRGSQDYLEGLRITLSIASYYIAQNEIYRSAFTNSNESILKSARKYLALSIDYLIKIYSTDPSFIYDEKDVRHKAHSEIDEFMGYKMVTRTGFYLEYLNTFFEPQSRWQWNILDLSYELALVFKNTFNFKTLVQRLDIRENNVYERKLYLNNLKINLNEVADGFRVKYEITRMSIDMDKAIRTLEILRQLHLALAEQKDIEAQNRKIELWQAKVVTDQKMS</sequence>
<gene>
    <name evidence="1" type="ORF">HCT14_03110</name>
</gene>
<dbReference type="AlphaFoldDB" id="A0A968GDN0"/>
<proteinExistence type="predicted"/>
<dbReference type="Proteomes" id="UP000711995">
    <property type="component" value="Unassembled WGS sequence"/>
</dbReference>
<evidence type="ECO:0000313" key="2">
    <source>
        <dbReference type="Proteomes" id="UP000711995"/>
    </source>
</evidence>
<dbReference type="EMBL" id="JAATLJ010000001">
    <property type="protein sequence ID" value="NIZ40504.1"/>
    <property type="molecule type" value="Genomic_DNA"/>
</dbReference>
<accession>A0A968GDN0</accession>
<reference evidence="1 2" key="1">
    <citation type="submission" date="2020-03" db="EMBL/GenBank/DDBJ databases">
        <title>Spirochaetal bacteria isolated from arthropods constitute a novel genus Entomospira genus novum within the order Spirochaetales.</title>
        <authorList>
            <person name="Grana-Miraglia L."/>
            <person name="Sikutova S."/>
            <person name="Fingerle V."/>
            <person name="Sing A."/>
            <person name="Castillo-Ramirez S."/>
            <person name="Margos G."/>
            <person name="Rudolf I."/>
        </authorList>
    </citation>
    <scope>NUCLEOTIDE SEQUENCE [LARGE SCALE GENOMIC DNA]</scope>
    <source>
        <strain evidence="1 2">BR193</strain>
    </source>
</reference>